<dbReference type="RefSeq" id="WP_145751310.1">
    <property type="nucleotide sequence ID" value="NZ_VITN01000012.1"/>
</dbReference>
<dbReference type="Gene3D" id="2.60.40.420">
    <property type="entry name" value="Cupredoxins - blue copper proteins"/>
    <property type="match status" value="1"/>
</dbReference>
<evidence type="ECO:0000313" key="2">
    <source>
        <dbReference type="Proteomes" id="UP000319859"/>
    </source>
</evidence>
<name>A0A560F5E9_9PROT</name>
<sequence>MGFAGGIDHGRAMMKTGQRVGTALGSCLAAYLALAPVVRADAADLTVTVVDGAGHPVADAVVTATPDGPALPPATPPSPLIVDQIDEAFVPYVMVVPKGGTVTFRNSDLTRHHVYSYSEAAKFEFVLSPGQTGQRKFDQAGIVALGCNIHDHMIAHLYVTAAPFAAVTGKDGKAVLGGLPAAGVTVAAWQPRLKPGGTPPQQTMAAAALGTPVTLTLPALLPDTRQGIDPERGGY</sequence>
<gene>
    <name evidence="1" type="ORF">FBZ89_1127</name>
</gene>
<dbReference type="EMBL" id="VITN01000012">
    <property type="protein sequence ID" value="TWB16850.1"/>
    <property type="molecule type" value="Genomic_DNA"/>
</dbReference>
<proteinExistence type="predicted"/>
<accession>A0A560F5E9</accession>
<comment type="caution">
    <text evidence="1">The sequence shown here is derived from an EMBL/GenBank/DDBJ whole genome shotgun (WGS) entry which is preliminary data.</text>
</comment>
<dbReference type="Proteomes" id="UP000319859">
    <property type="component" value="Unassembled WGS sequence"/>
</dbReference>
<dbReference type="InterPro" id="IPR008972">
    <property type="entry name" value="Cupredoxin"/>
</dbReference>
<dbReference type="AlphaFoldDB" id="A0A560F5E9"/>
<reference evidence="1 2" key="1">
    <citation type="submission" date="2019-06" db="EMBL/GenBank/DDBJ databases">
        <title>Genomic Encyclopedia of Type Strains, Phase IV (KMG-V): Genome sequencing to study the core and pangenomes of soil and plant-associated prokaryotes.</title>
        <authorList>
            <person name="Whitman W."/>
        </authorList>
    </citation>
    <scope>NUCLEOTIDE SEQUENCE [LARGE SCALE GENOMIC DNA]</scope>
    <source>
        <strain evidence="1 2">BR 11880</strain>
    </source>
</reference>
<dbReference type="SUPFAM" id="SSF49503">
    <property type="entry name" value="Cupredoxins"/>
    <property type="match status" value="1"/>
</dbReference>
<dbReference type="OrthoDB" id="9772097at2"/>
<evidence type="ECO:0000313" key="1">
    <source>
        <dbReference type="EMBL" id="TWB16850.1"/>
    </source>
</evidence>
<protein>
    <recommendedName>
        <fullName evidence="3">Plastocyanin</fullName>
    </recommendedName>
</protein>
<organism evidence="1 2">
    <name type="scientific">Nitrospirillum amazonense</name>
    <dbReference type="NCBI Taxonomy" id="28077"/>
    <lineage>
        <taxon>Bacteria</taxon>
        <taxon>Pseudomonadati</taxon>
        <taxon>Pseudomonadota</taxon>
        <taxon>Alphaproteobacteria</taxon>
        <taxon>Rhodospirillales</taxon>
        <taxon>Azospirillaceae</taxon>
        <taxon>Nitrospirillum</taxon>
    </lineage>
</organism>
<evidence type="ECO:0008006" key="3">
    <source>
        <dbReference type="Google" id="ProtNLM"/>
    </source>
</evidence>